<accession>A0A419TA47</accession>
<gene>
    <name evidence="5" type="ORF">BET03_00400</name>
</gene>
<dbReference type="InterPro" id="IPR058709">
    <property type="entry name" value="BSH_RND-rel"/>
</dbReference>
<evidence type="ECO:0000313" key="6">
    <source>
        <dbReference type="Proteomes" id="UP000284177"/>
    </source>
</evidence>
<evidence type="ECO:0008006" key="7">
    <source>
        <dbReference type="Google" id="ProtNLM"/>
    </source>
</evidence>
<dbReference type="GO" id="GO:1990281">
    <property type="term" value="C:efflux pump complex"/>
    <property type="evidence" value="ECO:0007669"/>
    <property type="project" value="TreeGrafter"/>
</dbReference>
<dbReference type="EMBL" id="MCIB01000001">
    <property type="protein sequence ID" value="RKD34327.1"/>
    <property type="molecule type" value="Genomic_DNA"/>
</dbReference>
<dbReference type="Pfam" id="PF26018">
    <property type="entry name" value="BSH_RND_rel"/>
    <property type="match status" value="1"/>
</dbReference>
<feature type="domain" description="RND related barrel-sandwich hybrid" evidence="4">
    <location>
        <begin position="65"/>
        <end position="266"/>
    </location>
</feature>
<dbReference type="PANTHER" id="PTHR30469:SF15">
    <property type="entry name" value="HLYD FAMILY OF SECRETION PROTEINS"/>
    <property type="match status" value="1"/>
</dbReference>
<evidence type="ECO:0000259" key="3">
    <source>
        <dbReference type="Pfam" id="PF26012"/>
    </source>
</evidence>
<feature type="coiled-coil region" evidence="1">
    <location>
        <begin position="101"/>
        <end position="206"/>
    </location>
</feature>
<proteinExistence type="predicted"/>
<evidence type="ECO:0000259" key="2">
    <source>
        <dbReference type="Pfam" id="PF26011"/>
    </source>
</evidence>
<keyword evidence="1" id="KW-0175">Coiled coil</keyword>
<feature type="domain" description="RND related alpha-helical hairpin" evidence="3">
    <location>
        <begin position="102"/>
        <end position="202"/>
    </location>
</feature>
<dbReference type="Proteomes" id="UP000284177">
    <property type="component" value="Unassembled WGS sequence"/>
</dbReference>
<name>A0A419TA47_9FIRM</name>
<comment type="caution">
    <text evidence="5">The sequence shown here is derived from an EMBL/GenBank/DDBJ whole genome shotgun (WGS) entry which is preliminary data.</text>
</comment>
<evidence type="ECO:0000259" key="4">
    <source>
        <dbReference type="Pfam" id="PF26018"/>
    </source>
</evidence>
<sequence length="428" mass="50107">MIGEKRRKKRLRRKKFRILLITVTFLYLLFRMVPVLYASNLKTMTVKNDIIEISAKSKGIILKDETVYRSEVQGEVIFYQDEGKRIPKGIKVAQIYSDNKVSQLEDELNQINKTIESLKQTEKNNELFKKDLKKNKEDINVLIEKIQKYIVEGRYKEVKILKEELKKKVDKQKAMSGGKTLLNDSLDNLNEKKEKIQKVIEKLNVNSYSQRTGILSYTIDGLEAIYSVKNISKFTANDYKIIERKIKNLKSQTRVNIGNPIYKIINNYEWYILVKLKNNESIDTLKEGKDVYIEVLKYNERIKAKVTRIIKDKQETLIFFKLNSHLYKFYNERYVDVNIIIDEYEGLKIPKSAIVKRNGIKGVYTRNISDIVKFRPIEIIGESGEYAVVKDGYVDVEINGETERLRTITMFDQVIINGDKVNENQVIN</sequence>
<dbReference type="Pfam" id="PF26012">
    <property type="entry name" value="HH_RND_rel"/>
    <property type="match status" value="1"/>
</dbReference>
<organism evidence="5 6">
    <name type="scientific">Thermohalobacter berrensis</name>
    <dbReference type="NCBI Taxonomy" id="99594"/>
    <lineage>
        <taxon>Bacteria</taxon>
        <taxon>Bacillati</taxon>
        <taxon>Bacillota</taxon>
        <taxon>Tissierellia</taxon>
        <taxon>Tissierellales</taxon>
        <taxon>Thermohalobacteraceae</taxon>
        <taxon>Thermohalobacter</taxon>
    </lineage>
</organism>
<evidence type="ECO:0000256" key="1">
    <source>
        <dbReference type="SAM" id="Coils"/>
    </source>
</evidence>
<dbReference type="AlphaFoldDB" id="A0A419TA47"/>
<dbReference type="Pfam" id="PF26011">
    <property type="entry name" value="Beta-barrel_RND_rel"/>
    <property type="match status" value="1"/>
</dbReference>
<dbReference type="PANTHER" id="PTHR30469">
    <property type="entry name" value="MULTIDRUG RESISTANCE PROTEIN MDTA"/>
    <property type="match status" value="1"/>
</dbReference>
<protein>
    <recommendedName>
        <fullName evidence="7">Membrane fusion protein</fullName>
    </recommendedName>
</protein>
<keyword evidence="6" id="KW-1185">Reference proteome</keyword>
<dbReference type="InterPro" id="IPR058728">
    <property type="entry name" value="HH_RND-rel"/>
</dbReference>
<dbReference type="InterPro" id="IPR058729">
    <property type="entry name" value="Beta-barrel_RND-rel"/>
</dbReference>
<reference evidence="5 6" key="1">
    <citation type="submission" date="2016-08" db="EMBL/GenBank/DDBJ databases">
        <title>Novel Firmicutes and Novel Genomes.</title>
        <authorList>
            <person name="Poppleton D.I."/>
            <person name="Gribaldo S."/>
        </authorList>
    </citation>
    <scope>NUCLEOTIDE SEQUENCE [LARGE SCALE GENOMIC DNA]</scope>
    <source>
        <strain evidence="5 6">CTT3</strain>
    </source>
</reference>
<evidence type="ECO:0000313" key="5">
    <source>
        <dbReference type="EMBL" id="RKD34327.1"/>
    </source>
</evidence>
<dbReference type="GO" id="GO:0015562">
    <property type="term" value="F:efflux transmembrane transporter activity"/>
    <property type="evidence" value="ECO:0007669"/>
    <property type="project" value="TreeGrafter"/>
</dbReference>
<feature type="domain" description="RND related beta-barrel" evidence="2">
    <location>
        <begin position="270"/>
        <end position="341"/>
    </location>
</feature>